<dbReference type="Gene3D" id="2.40.420.20">
    <property type="match status" value="1"/>
</dbReference>
<comment type="subcellular location">
    <subcellularLocation>
        <location evidence="1">Cell envelope</location>
    </subcellularLocation>
</comment>
<dbReference type="Gene3D" id="2.40.30.170">
    <property type="match status" value="1"/>
</dbReference>
<name>A0A517NU08_9BACT</name>
<sequence length="475" mass="52245">MNAIDRQSEPSRPFAAMSSLGKLAVGLAVVGVGAWAAVALAGHFGQSEQRVGMTYRVSRGDLVVTVSEQGVLESSENIEIKSKVRGYNAVLWIVDSGTFVEEGDELVRLDALFIQEQVDERTKYANWSQSAADRSAANFARSKIAVDEYDQGRFQTDLMRLKKDVVVAEAAVQSAKDRARHVRLMAGSGYLSELEVEERYFAFKQAELNVQLKKTQLEVLENYTYKEQMQTLRGNLTSIEATHRANVERAAADNSRRDRAVEELQYCVIRAESSGLVIHPDAAKWETAPIAEGTNVHKNQVLLLMPNLQKMQVKVGVHESDVKRVAMGQPVAVTLPEKTLDGVVSDVASITKPAGWWTGNQVRYDTLVSLPPIDGLRPGTSAEVEIQVALHQDALLIPVASIVDRNDQHFCWVQTLAGPQRRQIETGDSNDVFTIVEKGLDEGDAVLLNPTAYESPVVDENNAAVAEDSEKTESL</sequence>
<keyword evidence="4" id="KW-1185">Reference proteome</keyword>
<organism evidence="3 4">
    <name type="scientific">Stieleria marina</name>
    <dbReference type="NCBI Taxonomy" id="1930275"/>
    <lineage>
        <taxon>Bacteria</taxon>
        <taxon>Pseudomonadati</taxon>
        <taxon>Planctomycetota</taxon>
        <taxon>Planctomycetia</taxon>
        <taxon>Pirellulales</taxon>
        <taxon>Pirellulaceae</taxon>
        <taxon>Stieleria</taxon>
    </lineage>
</organism>
<dbReference type="GO" id="GO:0030313">
    <property type="term" value="C:cell envelope"/>
    <property type="evidence" value="ECO:0007669"/>
    <property type="project" value="UniProtKB-SubCell"/>
</dbReference>
<evidence type="ECO:0000313" key="3">
    <source>
        <dbReference type="EMBL" id="QDT10600.1"/>
    </source>
</evidence>
<dbReference type="InterPro" id="IPR050465">
    <property type="entry name" value="UPF0194_transport"/>
</dbReference>
<dbReference type="Gene3D" id="1.10.287.470">
    <property type="entry name" value="Helix hairpin bin"/>
    <property type="match status" value="1"/>
</dbReference>
<dbReference type="EMBL" id="CP036526">
    <property type="protein sequence ID" value="QDT10600.1"/>
    <property type="molecule type" value="Genomic_DNA"/>
</dbReference>
<dbReference type="PANTHER" id="PTHR32347">
    <property type="entry name" value="EFFLUX SYSTEM COMPONENT YKNX-RELATED"/>
    <property type="match status" value="1"/>
</dbReference>
<evidence type="ECO:0000313" key="4">
    <source>
        <dbReference type="Proteomes" id="UP000319817"/>
    </source>
</evidence>
<dbReference type="SUPFAM" id="SSF111369">
    <property type="entry name" value="HlyD-like secretion proteins"/>
    <property type="match status" value="1"/>
</dbReference>
<accession>A0A517NU08</accession>
<evidence type="ECO:0000256" key="2">
    <source>
        <dbReference type="ARBA" id="ARBA00023054"/>
    </source>
</evidence>
<reference evidence="3 4" key="1">
    <citation type="submission" date="2019-02" db="EMBL/GenBank/DDBJ databases">
        <title>Deep-cultivation of Planctomycetes and their phenomic and genomic characterization uncovers novel biology.</title>
        <authorList>
            <person name="Wiegand S."/>
            <person name="Jogler M."/>
            <person name="Boedeker C."/>
            <person name="Pinto D."/>
            <person name="Vollmers J."/>
            <person name="Rivas-Marin E."/>
            <person name="Kohn T."/>
            <person name="Peeters S.H."/>
            <person name="Heuer A."/>
            <person name="Rast P."/>
            <person name="Oberbeckmann S."/>
            <person name="Bunk B."/>
            <person name="Jeske O."/>
            <person name="Meyerdierks A."/>
            <person name="Storesund J.E."/>
            <person name="Kallscheuer N."/>
            <person name="Luecker S."/>
            <person name="Lage O.M."/>
            <person name="Pohl T."/>
            <person name="Merkel B.J."/>
            <person name="Hornburger P."/>
            <person name="Mueller R.-W."/>
            <person name="Bruemmer F."/>
            <person name="Labrenz M."/>
            <person name="Spormann A.M."/>
            <person name="Op den Camp H."/>
            <person name="Overmann J."/>
            <person name="Amann R."/>
            <person name="Jetten M.S.M."/>
            <person name="Mascher T."/>
            <person name="Medema M.H."/>
            <person name="Devos D.P."/>
            <person name="Kaster A.-K."/>
            <person name="Ovreas L."/>
            <person name="Rohde M."/>
            <person name="Galperin M.Y."/>
            <person name="Jogler C."/>
        </authorList>
    </citation>
    <scope>NUCLEOTIDE SEQUENCE [LARGE SCALE GENOMIC DNA]</scope>
    <source>
        <strain evidence="3 4">K23_9</strain>
    </source>
</reference>
<dbReference type="Proteomes" id="UP000319817">
    <property type="component" value="Chromosome"/>
</dbReference>
<dbReference type="AlphaFoldDB" id="A0A517NU08"/>
<proteinExistence type="predicted"/>
<keyword evidence="2" id="KW-0175">Coiled coil</keyword>
<gene>
    <name evidence="3" type="ORF">K239x_25570</name>
</gene>
<evidence type="ECO:0000256" key="1">
    <source>
        <dbReference type="ARBA" id="ARBA00004196"/>
    </source>
</evidence>
<dbReference type="Gene3D" id="2.40.50.100">
    <property type="match status" value="1"/>
</dbReference>
<protein>
    <submittedName>
        <fullName evidence="3">Macrolide transporter subunit MacA</fullName>
    </submittedName>
</protein>